<evidence type="ECO:0000313" key="2">
    <source>
        <dbReference type="Proteomes" id="UP000005324"/>
    </source>
</evidence>
<evidence type="ECO:0000313" key="1">
    <source>
        <dbReference type="EMBL" id="EFH13580.1"/>
    </source>
</evidence>
<dbReference type="AlphaFoldDB" id="D5RGG6"/>
<dbReference type="EMBL" id="ADVL01000035">
    <property type="protein sequence ID" value="EFH13580.1"/>
    <property type="molecule type" value="Genomic_DNA"/>
</dbReference>
<proteinExistence type="predicted"/>
<keyword evidence="2" id="KW-1185">Reference proteome</keyword>
<comment type="caution">
    <text evidence="1">The sequence shown here is derived from an EMBL/GenBank/DDBJ whole genome shotgun (WGS) entry which is preliminary data.</text>
</comment>
<dbReference type="HOGENOM" id="CLU_3238987_0_0_5"/>
<name>D5RGG6_9PROT</name>
<protein>
    <submittedName>
        <fullName evidence="1">Uncharacterized protein</fullName>
    </submittedName>
</protein>
<reference evidence="1 2" key="1">
    <citation type="submission" date="2010-04" db="EMBL/GenBank/DDBJ databases">
        <authorList>
            <person name="Qin X."/>
            <person name="Bachman B."/>
            <person name="Battles P."/>
            <person name="Bell A."/>
            <person name="Bess C."/>
            <person name="Bickham C."/>
            <person name="Chaboub L."/>
            <person name="Chen D."/>
            <person name="Coyle M."/>
            <person name="Deiros D.R."/>
            <person name="Dinh H."/>
            <person name="Forbes L."/>
            <person name="Fowler G."/>
            <person name="Francisco L."/>
            <person name="Fu Q."/>
            <person name="Gubbala S."/>
            <person name="Hale W."/>
            <person name="Han Y."/>
            <person name="Hemphill L."/>
            <person name="Highlander S.K."/>
            <person name="Hirani K."/>
            <person name="Hogues M."/>
            <person name="Jackson L."/>
            <person name="Jakkamsetti A."/>
            <person name="Javaid M."/>
            <person name="Jiang H."/>
            <person name="Korchina V."/>
            <person name="Kovar C."/>
            <person name="Lara F."/>
            <person name="Lee S."/>
            <person name="Mata R."/>
            <person name="Mathew T."/>
            <person name="Moen C."/>
            <person name="Morales K."/>
            <person name="Munidasa M."/>
            <person name="Nazareth L."/>
            <person name="Ngo R."/>
            <person name="Nguyen L."/>
            <person name="Okwuonu G."/>
            <person name="Ongeri F."/>
            <person name="Patil S."/>
            <person name="Petrosino J."/>
            <person name="Pham C."/>
            <person name="Pham P."/>
            <person name="Pu L.-L."/>
            <person name="Puazo M."/>
            <person name="Raj R."/>
            <person name="Reid J."/>
            <person name="Rouhana J."/>
            <person name="Saada N."/>
            <person name="Shang Y."/>
            <person name="Simmons D."/>
            <person name="Thornton R."/>
            <person name="Warren J."/>
            <person name="Weissenberger G."/>
            <person name="Zhang J."/>
            <person name="Zhang L."/>
            <person name="Zhou C."/>
            <person name="Zhu D."/>
            <person name="Muzny D."/>
            <person name="Worley K."/>
            <person name="Gibbs R."/>
        </authorList>
    </citation>
    <scope>NUCLEOTIDE SEQUENCE [LARGE SCALE GENOMIC DNA]</scope>
    <source>
        <strain evidence="1 2">ATCC 49957</strain>
    </source>
</reference>
<accession>D5RGG6</accession>
<dbReference type="Proteomes" id="UP000005324">
    <property type="component" value="Unassembled WGS sequence"/>
</dbReference>
<organism evidence="1 2">
    <name type="scientific">Pseudoroseomonas cervicalis ATCC 49957</name>
    <dbReference type="NCBI Taxonomy" id="525371"/>
    <lineage>
        <taxon>Bacteria</taxon>
        <taxon>Pseudomonadati</taxon>
        <taxon>Pseudomonadota</taxon>
        <taxon>Alphaproteobacteria</taxon>
        <taxon>Acetobacterales</taxon>
        <taxon>Roseomonadaceae</taxon>
        <taxon>Roseomonas</taxon>
    </lineage>
</organism>
<gene>
    <name evidence="1" type="ORF">HMPREF0731_0175</name>
</gene>
<sequence>MVRAATARFLAELAVAARLAGMVPIGGSPSPNPTALGMVCARR</sequence>